<dbReference type="Proteomes" id="UP001162156">
    <property type="component" value="Unassembled WGS sequence"/>
</dbReference>
<reference evidence="1" key="1">
    <citation type="journal article" date="2023" name="Insect Mol. Biol.">
        <title>Genome sequencing provides insights into the evolution of gene families encoding plant cell wall-degrading enzymes in longhorned beetles.</title>
        <authorList>
            <person name="Shin N.R."/>
            <person name="Okamura Y."/>
            <person name="Kirsch R."/>
            <person name="Pauchet Y."/>
        </authorList>
    </citation>
    <scope>NUCLEOTIDE SEQUENCE</scope>
    <source>
        <strain evidence="1">RBIC_L_NR</strain>
    </source>
</reference>
<dbReference type="EMBL" id="JANEYF010003684">
    <property type="protein sequence ID" value="KAJ8934692.1"/>
    <property type="molecule type" value="Genomic_DNA"/>
</dbReference>
<evidence type="ECO:0000313" key="2">
    <source>
        <dbReference type="Proteomes" id="UP001162156"/>
    </source>
</evidence>
<comment type="caution">
    <text evidence="1">The sequence shown here is derived from an EMBL/GenBank/DDBJ whole genome shotgun (WGS) entry which is preliminary data.</text>
</comment>
<keyword evidence="2" id="KW-1185">Reference proteome</keyword>
<protein>
    <submittedName>
        <fullName evidence="1">Uncharacterized protein</fullName>
    </submittedName>
</protein>
<name>A0AAV8X6X2_9CUCU</name>
<dbReference type="AlphaFoldDB" id="A0AAV8X6X2"/>
<accession>A0AAV8X6X2</accession>
<gene>
    <name evidence="1" type="ORF">NQ314_013225</name>
</gene>
<sequence length="72" mass="8450">MFEFLATGSSFRSMSYVFMRGETTIGQIIDEGCDVIWQVLQPLYMKKPSTTDWLQTSEKFLNYRIYHTALVQ</sequence>
<proteinExistence type="predicted"/>
<evidence type="ECO:0000313" key="1">
    <source>
        <dbReference type="EMBL" id="KAJ8934692.1"/>
    </source>
</evidence>
<organism evidence="1 2">
    <name type="scientific">Rhamnusium bicolor</name>
    <dbReference type="NCBI Taxonomy" id="1586634"/>
    <lineage>
        <taxon>Eukaryota</taxon>
        <taxon>Metazoa</taxon>
        <taxon>Ecdysozoa</taxon>
        <taxon>Arthropoda</taxon>
        <taxon>Hexapoda</taxon>
        <taxon>Insecta</taxon>
        <taxon>Pterygota</taxon>
        <taxon>Neoptera</taxon>
        <taxon>Endopterygota</taxon>
        <taxon>Coleoptera</taxon>
        <taxon>Polyphaga</taxon>
        <taxon>Cucujiformia</taxon>
        <taxon>Chrysomeloidea</taxon>
        <taxon>Cerambycidae</taxon>
        <taxon>Lepturinae</taxon>
        <taxon>Rhagiini</taxon>
        <taxon>Rhamnusium</taxon>
    </lineage>
</organism>